<dbReference type="PROSITE" id="PS51671">
    <property type="entry name" value="ACT"/>
    <property type="match status" value="1"/>
</dbReference>
<evidence type="ECO:0000256" key="1">
    <source>
        <dbReference type="ARBA" id="ARBA00004741"/>
    </source>
</evidence>
<comment type="catalytic activity">
    <reaction evidence="8 9">
        <text>prephenate + H(+) = 3-phenylpyruvate + CO2 + H2O</text>
        <dbReference type="Rhea" id="RHEA:21648"/>
        <dbReference type="ChEBI" id="CHEBI:15377"/>
        <dbReference type="ChEBI" id="CHEBI:15378"/>
        <dbReference type="ChEBI" id="CHEBI:16526"/>
        <dbReference type="ChEBI" id="CHEBI:18005"/>
        <dbReference type="ChEBI" id="CHEBI:29934"/>
        <dbReference type="EC" id="4.2.1.51"/>
    </reaction>
</comment>
<name>A0ABW0HQC8_9BACL</name>
<dbReference type="InterPro" id="IPR002912">
    <property type="entry name" value="ACT_dom"/>
</dbReference>
<dbReference type="Pfam" id="PF01842">
    <property type="entry name" value="ACT"/>
    <property type="match status" value="1"/>
</dbReference>
<dbReference type="GO" id="GO:0004664">
    <property type="term" value="F:prephenate dehydratase activity"/>
    <property type="evidence" value="ECO:0007669"/>
    <property type="project" value="UniProtKB-EC"/>
</dbReference>
<dbReference type="Gene3D" id="3.40.190.10">
    <property type="entry name" value="Periplasmic binding protein-like II"/>
    <property type="match status" value="2"/>
</dbReference>
<keyword evidence="4 9" id="KW-0028">Amino-acid biosynthesis</keyword>
<dbReference type="InterPro" id="IPR008242">
    <property type="entry name" value="Chor_mutase/pphenate_deHydtase"/>
</dbReference>
<evidence type="ECO:0000256" key="9">
    <source>
        <dbReference type="RuleBase" id="RU361254"/>
    </source>
</evidence>
<evidence type="ECO:0000259" key="11">
    <source>
        <dbReference type="PROSITE" id="PS51671"/>
    </source>
</evidence>
<feature type="domain" description="Prephenate dehydratase" evidence="10">
    <location>
        <begin position="5"/>
        <end position="195"/>
    </location>
</feature>
<dbReference type="PROSITE" id="PS00858">
    <property type="entry name" value="PREPHENATE_DEHYDR_2"/>
    <property type="match status" value="1"/>
</dbReference>
<accession>A0ABW0HQC8</accession>
<reference evidence="13" key="1">
    <citation type="journal article" date="2019" name="Int. J. Syst. Evol. Microbiol.">
        <title>The Global Catalogue of Microorganisms (GCM) 10K type strain sequencing project: providing services to taxonomists for standard genome sequencing and annotation.</title>
        <authorList>
            <consortium name="The Broad Institute Genomics Platform"/>
            <consortium name="The Broad Institute Genome Sequencing Center for Infectious Disease"/>
            <person name="Wu L."/>
            <person name="Ma J."/>
        </authorList>
    </citation>
    <scope>NUCLEOTIDE SEQUENCE [LARGE SCALE GENOMIC DNA]</scope>
    <source>
        <strain evidence="13">CGMCC 1.18575</strain>
    </source>
</reference>
<dbReference type="RefSeq" id="WP_378130172.1">
    <property type="nucleotide sequence ID" value="NZ_JBHSMI010000009.1"/>
</dbReference>
<dbReference type="Gene3D" id="3.30.70.260">
    <property type="match status" value="1"/>
</dbReference>
<dbReference type="Pfam" id="PF00800">
    <property type="entry name" value="PDT"/>
    <property type="match status" value="1"/>
</dbReference>
<dbReference type="InterPro" id="IPR018528">
    <property type="entry name" value="Preph_deHydtase_CS"/>
</dbReference>
<dbReference type="SUPFAM" id="SSF55021">
    <property type="entry name" value="ACT-like"/>
    <property type="match status" value="1"/>
</dbReference>
<feature type="domain" description="ACT" evidence="11">
    <location>
        <begin position="210"/>
        <end position="287"/>
    </location>
</feature>
<comment type="pathway">
    <text evidence="1 9">Amino-acid biosynthesis; L-phenylalanine biosynthesis; phenylpyruvate from prephenate: step 1/1.</text>
</comment>
<dbReference type="NCBIfam" id="NF008865">
    <property type="entry name" value="PRK11898.1"/>
    <property type="match status" value="1"/>
</dbReference>
<dbReference type="InterPro" id="IPR045865">
    <property type="entry name" value="ACT-like_dom_sf"/>
</dbReference>
<dbReference type="EC" id="4.2.1.51" evidence="2 9"/>
<evidence type="ECO:0000256" key="4">
    <source>
        <dbReference type="ARBA" id="ARBA00022605"/>
    </source>
</evidence>
<dbReference type="PANTHER" id="PTHR21022:SF19">
    <property type="entry name" value="PREPHENATE DEHYDRATASE-RELATED"/>
    <property type="match status" value="1"/>
</dbReference>
<evidence type="ECO:0000256" key="7">
    <source>
        <dbReference type="ARBA" id="ARBA00023239"/>
    </source>
</evidence>
<sequence length="294" mass="32702">MSSRKKVALLPRGTVSDEAVRYMFRGQDVEFVYCKMIADVFQSTANGHTDWSVIPIENTIDGSVNLHIDWLVHEVDLPIRAEWVFPSIQNLIGDASELSSDGNPAHWEADKIKKVMSHPVAMAQCLQFVRSRLPHAELETLNSTAEAVRTVKSNPGKGWAAFGTKLAAADMELDVLEEGVTDHDNNFTRFLLVGNAPYENATATTYKTSILVTLPEDYPGALHQVLSAFAWRRINLSKIESRPTKKKLGSYYFYIDVELALDTVLMPAAIAEIEAIGCQVRLLGSYPSLPYEQT</sequence>
<dbReference type="PIRSF" id="PIRSF001500">
    <property type="entry name" value="Chor_mut_pdt_Ppr"/>
    <property type="match status" value="1"/>
</dbReference>
<dbReference type="Proteomes" id="UP001596113">
    <property type="component" value="Unassembled WGS sequence"/>
</dbReference>
<evidence type="ECO:0000256" key="8">
    <source>
        <dbReference type="ARBA" id="ARBA00047848"/>
    </source>
</evidence>
<dbReference type="PROSITE" id="PS51171">
    <property type="entry name" value="PREPHENATE_DEHYDR_3"/>
    <property type="match status" value="1"/>
</dbReference>
<protein>
    <recommendedName>
        <fullName evidence="3 9">Prephenate dehydratase</fullName>
        <shortName evidence="9">PDT</shortName>
        <ecNumber evidence="2 9">4.2.1.51</ecNumber>
    </recommendedName>
</protein>
<gene>
    <name evidence="9 12" type="primary">pheA</name>
    <name evidence="12" type="ORF">ACFPOF_04915</name>
</gene>
<comment type="caution">
    <text evidence="12">The sequence shown here is derived from an EMBL/GenBank/DDBJ whole genome shotgun (WGS) entry which is preliminary data.</text>
</comment>
<keyword evidence="7 9" id="KW-0456">Lyase</keyword>
<organism evidence="12 13">
    <name type="scientific">Cohnella soli</name>
    <dbReference type="NCBI Taxonomy" id="425005"/>
    <lineage>
        <taxon>Bacteria</taxon>
        <taxon>Bacillati</taxon>
        <taxon>Bacillota</taxon>
        <taxon>Bacilli</taxon>
        <taxon>Bacillales</taxon>
        <taxon>Paenibacillaceae</taxon>
        <taxon>Cohnella</taxon>
    </lineage>
</organism>
<keyword evidence="5 9" id="KW-0057">Aromatic amino acid biosynthesis</keyword>
<dbReference type="InterPro" id="IPR001086">
    <property type="entry name" value="Preph_deHydtase"/>
</dbReference>
<dbReference type="CDD" id="cd04905">
    <property type="entry name" value="ACT_CM-PDT"/>
    <property type="match status" value="1"/>
</dbReference>
<evidence type="ECO:0000256" key="2">
    <source>
        <dbReference type="ARBA" id="ARBA00013147"/>
    </source>
</evidence>
<proteinExistence type="predicted"/>
<evidence type="ECO:0000259" key="10">
    <source>
        <dbReference type="PROSITE" id="PS51171"/>
    </source>
</evidence>
<keyword evidence="13" id="KW-1185">Reference proteome</keyword>
<evidence type="ECO:0000256" key="5">
    <source>
        <dbReference type="ARBA" id="ARBA00023141"/>
    </source>
</evidence>
<evidence type="ECO:0000313" key="12">
    <source>
        <dbReference type="EMBL" id="MFC5402072.1"/>
    </source>
</evidence>
<evidence type="ECO:0000313" key="13">
    <source>
        <dbReference type="Proteomes" id="UP001596113"/>
    </source>
</evidence>
<evidence type="ECO:0000256" key="6">
    <source>
        <dbReference type="ARBA" id="ARBA00023222"/>
    </source>
</evidence>
<dbReference type="CDD" id="cd13633">
    <property type="entry name" value="PBP2_Sa-PDT_like"/>
    <property type="match status" value="1"/>
</dbReference>
<dbReference type="EMBL" id="JBHSMI010000009">
    <property type="protein sequence ID" value="MFC5402072.1"/>
    <property type="molecule type" value="Genomic_DNA"/>
</dbReference>
<evidence type="ECO:0000256" key="3">
    <source>
        <dbReference type="ARBA" id="ARBA00021872"/>
    </source>
</evidence>
<dbReference type="PANTHER" id="PTHR21022">
    <property type="entry name" value="PREPHENATE DEHYDRATASE P PROTEIN"/>
    <property type="match status" value="1"/>
</dbReference>
<dbReference type="SUPFAM" id="SSF53850">
    <property type="entry name" value="Periplasmic binding protein-like II"/>
    <property type="match status" value="1"/>
</dbReference>
<keyword evidence="6 9" id="KW-0584">Phenylalanine biosynthesis</keyword>